<dbReference type="PANTHER" id="PTHR34051:SF2">
    <property type="entry name" value="PROTEIN LPA3"/>
    <property type="match status" value="1"/>
</dbReference>
<dbReference type="EMBL" id="GGEC01029971">
    <property type="protein sequence ID" value="MBX10455.1"/>
    <property type="molecule type" value="Transcribed_RNA"/>
</dbReference>
<protein>
    <submittedName>
        <fullName evidence="2">Protein LOW PSII ACCUMULATION 3ic-like isoform X2</fullName>
    </submittedName>
</protein>
<reference evidence="2" key="1">
    <citation type="submission" date="2018-02" db="EMBL/GenBank/DDBJ databases">
        <title>Rhizophora mucronata_Transcriptome.</title>
        <authorList>
            <person name="Meera S.P."/>
            <person name="Sreeshan A."/>
            <person name="Augustine A."/>
        </authorList>
    </citation>
    <scope>NUCLEOTIDE SEQUENCE</scope>
    <source>
        <tissue evidence="2">Leaf</tissue>
    </source>
</reference>
<dbReference type="AlphaFoldDB" id="A0A2P2KXL0"/>
<dbReference type="InterPro" id="IPR044687">
    <property type="entry name" value="LPA3"/>
</dbReference>
<organism evidence="2">
    <name type="scientific">Rhizophora mucronata</name>
    <name type="common">Asiatic mangrove</name>
    <dbReference type="NCBI Taxonomy" id="61149"/>
    <lineage>
        <taxon>Eukaryota</taxon>
        <taxon>Viridiplantae</taxon>
        <taxon>Streptophyta</taxon>
        <taxon>Embryophyta</taxon>
        <taxon>Tracheophyta</taxon>
        <taxon>Spermatophyta</taxon>
        <taxon>Magnoliopsida</taxon>
        <taxon>eudicotyledons</taxon>
        <taxon>Gunneridae</taxon>
        <taxon>Pentapetalae</taxon>
        <taxon>rosids</taxon>
        <taxon>fabids</taxon>
        <taxon>Malpighiales</taxon>
        <taxon>Rhizophoraceae</taxon>
        <taxon>Rhizophora</taxon>
    </lineage>
</organism>
<evidence type="ECO:0000259" key="1">
    <source>
        <dbReference type="Pfam" id="PF09353"/>
    </source>
</evidence>
<dbReference type="InterPro" id="IPR018962">
    <property type="entry name" value="DUF1995"/>
</dbReference>
<dbReference type="PANTHER" id="PTHR34051">
    <property type="entry name" value="PROTEIN LOW PSII ACCUMULATION 3, CHLOROPLASTIC"/>
    <property type="match status" value="1"/>
</dbReference>
<proteinExistence type="predicted"/>
<accession>A0A2P2KXL0</accession>
<sequence>MLLTLKYELKNRACFLRWLLSFQVFPDKPEMRRASQLFKTALDLIDGITIGSLDDVPSGPVTTFFKSVRNTLDFDFEDDNEGRWQSKEQPALYIFINCSTRELSTIEKYVEKFAMSTPSLLFNLELDTLRADLGLLGFPAKDLHYRFLSQFIPVFYIRTREYSKTVAVAPYIVNYSGALFRQYPGPWQVMLKQADGSYACIAESATRFTLGETKEELLRVLGLQEEQGSSLEFLRRGYKTATWWEEDLELEKSSEWRS</sequence>
<evidence type="ECO:0000313" key="2">
    <source>
        <dbReference type="EMBL" id="MBX10455.1"/>
    </source>
</evidence>
<name>A0A2P2KXL0_RHIMU</name>
<feature type="domain" description="DUF1995" evidence="1">
    <location>
        <begin position="24"/>
        <end position="214"/>
    </location>
</feature>
<dbReference type="Pfam" id="PF09353">
    <property type="entry name" value="DUF1995"/>
    <property type="match status" value="1"/>
</dbReference>